<dbReference type="AlphaFoldDB" id="A0ABD5VNC7"/>
<dbReference type="RefSeq" id="WP_336351643.1">
    <property type="nucleotide sequence ID" value="NZ_JAZAQL010000003.1"/>
</dbReference>
<evidence type="ECO:0000256" key="1">
    <source>
        <dbReference type="SAM" id="Phobius"/>
    </source>
</evidence>
<reference evidence="2 3" key="1">
    <citation type="journal article" date="2019" name="Int. J. Syst. Evol. Microbiol.">
        <title>The Global Catalogue of Microorganisms (GCM) 10K type strain sequencing project: providing services to taxonomists for standard genome sequencing and annotation.</title>
        <authorList>
            <consortium name="The Broad Institute Genomics Platform"/>
            <consortium name="The Broad Institute Genome Sequencing Center for Infectious Disease"/>
            <person name="Wu L."/>
            <person name="Ma J."/>
        </authorList>
    </citation>
    <scope>NUCLEOTIDE SEQUENCE [LARGE SCALE GENOMIC DNA]</scope>
    <source>
        <strain evidence="2 3">GX26</strain>
    </source>
</reference>
<protein>
    <submittedName>
        <fullName evidence="2">Uncharacterized protein</fullName>
    </submittedName>
</protein>
<accession>A0ABD5VNC7</accession>
<keyword evidence="3" id="KW-1185">Reference proteome</keyword>
<comment type="caution">
    <text evidence="2">The sequence shown here is derived from an EMBL/GenBank/DDBJ whole genome shotgun (WGS) entry which is preliminary data.</text>
</comment>
<proteinExistence type="predicted"/>
<evidence type="ECO:0000313" key="3">
    <source>
        <dbReference type="Proteomes" id="UP001596395"/>
    </source>
</evidence>
<feature type="transmembrane region" description="Helical" evidence="1">
    <location>
        <begin position="21"/>
        <end position="45"/>
    </location>
</feature>
<keyword evidence="1" id="KW-0472">Membrane</keyword>
<evidence type="ECO:0000313" key="2">
    <source>
        <dbReference type="EMBL" id="MFC6954707.1"/>
    </source>
</evidence>
<keyword evidence="1" id="KW-0812">Transmembrane</keyword>
<name>A0ABD5VNC7_9EURY</name>
<organism evidence="2 3">
    <name type="scientific">Halorubellus litoreus</name>
    <dbReference type="NCBI Taxonomy" id="755308"/>
    <lineage>
        <taxon>Archaea</taxon>
        <taxon>Methanobacteriati</taxon>
        <taxon>Methanobacteriota</taxon>
        <taxon>Stenosarchaea group</taxon>
        <taxon>Halobacteria</taxon>
        <taxon>Halobacteriales</taxon>
        <taxon>Halorubellaceae</taxon>
        <taxon>Halorubellus</taxon>
    </lineage>
</organism>
<dbReference type="EMBL" id="JBHSXN010000003">
    <property type="protein sequence ID" value="MFC6954707.1"/>
    <property type="molecule type" value="Genomic_DNA"/>
</dbReference>
<keyword evidence="1" id="KW-1133">Transmembrane helix</keyword>
<feature type="transmembrane region" description="Helical" evidence="1">
    <location>
        <begin position="51"/>
        <end position="70"/>
    </location>
</feature>
<dbReference type="Proteomes" id="UP001596395">
    <property type="component" value="Unassembled WGS sequence"/>
</dbReference>
<gene>
    <name evidence="2" type="ORF">ACFQGB_17715</name>
</gene>
<sequence>MFGHLLHLVRSGSPRERATAIAVLLSTTGAVVLVVGSFASVAAFYRGVVGNTFMLGWLAFAACWMAFVLLGDEVLTRLFAAE</sequence>